<feature type="non-terminal residue" evidence="4">
    <location>
        <position position="1"/>
    </location>
</feature>
<evidence type="ECO:0000256" key="2">
    <source>
        <dbReference type="SAM" id="MobiDB-lite"/>
    </source>
</evidence>
<dbReference type="InterPro" id="IPR039045">
    <property type="entry name" value="SCHIP_1"/>
</dbReference>
<organism evidence="4">
    <name type="scientific">Lepeophtheirus salmonis</name>
    <name type="common">Salmon louse</name>
    <name type="synonym">Caligus salmonis</name>
    <dbReference type="NCBI Taxonomy" id="72036"/>
    <lineage>
        <taxon>Eukaryota</taxon>
        <taxon>Metazoa</taxon>
        <taxon>Ecdysozoa</taxon>
        <taxon>Arthropoda</taxon>
        <taxon>Crustacea</taxon>
        <taxon>Multicrustacea</taxon>
        <taxon>Hexanauplia</taxon>
        <taxon>Copepoda</taxon>
        <taxon>Siphonostomatoida</taxon>
        <taxon>Caligidae</taxon>
        <taxon>Lepeophtheirus</taxon>
    </lineage>
</organism>
<keyword evidence="1" id="KW-0175">Coiled coil</keyword>
<dbReference type="EMBL" id="HACA01027935">
    <property type="protein sequence ID" value="CDW45296.1"/>
    <property type="molecule type" value="Transcribed_RNA"/>
</dbReference>
<feature type="region of interest" description="Disordered" evidence="2">
    <location>
        <begin position="214"/>
        <end position="274"/>
    </location>
</feature>
<feature type="domain" description="Schwannomin interacting protein 1 C-terminal" evidence="3">
    <location>
        <begin position="168"/>
        <end position="384"/>
    </location>
</feature>
<protein>
    <recommendedName>
        <fullName evidence="3">Schwannomin interacting protein 1 C-terminal domain-containing protein</fullName>
    </recommendedName>
</protein>
<evidence type="ECO:0000256" key="1">
    <source>
        <dbReference type="ARBA" id="ARBA00023054"/>
    </source>
</evidence>
<evidence type="ECO:0000259" key="3">
    <source>
        <dbReference type="Pfam" id="PF10148"/>
    </source>
</evidence>
<dbReference type="GO" id="GO:0030054">
    <property type="term" value="C:cell junction"/>
    <property type="evidence" value="ECO:0007669"/>
    <property type="project" value="TreeGrafter"/>
</dbReference>
<reference evidence="4" key="1">
    <citation type="submission" date="2014-05" db="EMBL/GenBank/DDBJ databases">
        <authorList>
            <person name="Chronopoulou M."/>
        </authorList>
    </citation>
    <scope>NUCLEOTIDE SEQUENCE</scope>
    <source>
        <tissue evidence="4">Whole organism</tissue>
    </source>
</reference>
<dbReference type="AlphaFoldDB" id="A0A0K2V5S6"/>
<dbReference type="PANTHER" id="PTHR13103">
    <property type="entry name" value="SCHWANNOMIN INTERACTING PROTEIN 1"/>
    <property type="match status" value="1"/>
</dbReference>
<dbReference type="GO" id="GO:0005886">
    <property type="term" value="C:plasma membrane"/>
    <property type="evidence" value="ECO:0007669"/>
    <property type="project" value="TreeGrafter"/>
</dbReference>
<evidence type="ECO:0000313" key="4">
    <source>
        <dbReference type="EMBL" id="CDW45296.1"/>
    </source>
</evidence>
<feature type="compositionally biased region" description="Acidic residues" evidence="2">
    <location>
        <begin position="229"/>
        <end position="239"/>
    </location>
</feature>
<dbReference type="InterPro" id="IPR015649">
    <property type="entry name" value="SCHIP_1_C"/>
</dbReference>
<proteinExistence type="predicted"/>
<accession>A0A0K2V5S6</accession>
<name>A0A0K2V5S6_LEPSM</name>
<dbReference type="OrthoDB" id="6260144at2759"/>
<dbReference type="Pfam" id="PF10148">
    <property type="entry name" value="SCHIP-1_C"/>
    <property type="match status" value="1"/>
</dbReference>
<dbReference type="GO" id="GO:0035332">
    <property type="term" value="P:positive regulation of hippo signaling"/>
    <property type="evidence" value="ECO:0007669"/>
    <property type="project" value="TreeGrafter"/>
</dbReference>
<dbReference type="PANTHER" id="PTHR13103:SF2">
    <property type="entry name" value="IQCJ-SCHIP1 READTHROUGH TRANSCRIPT PROTEIN-RELATED"/>
    <property type="match status" value="1"/>
</dbReference>
<sequence length="389" mass="44649">LKKLIIKKSCISSLHSTSIFWGVEKVDEAKVFKKNSFNYQKHGSIMPVFEGLVSRLCEKLEEVRISELNHELGKAKENFLSDLSLIRSESVHRIGGLFFQNQPSLQKHIPKSASLPVFPGEKYKYRSCNQPIEEEIEEEAQIDEDVVSKFIQVVESPSPRLKRKKAPQNSREEILKKLAFSSEERSNETKRNPELQNNKDLEVCYINKTISEGDNEDEDLYLNPNQELSSDEEEKEDSDVFPTSRSDWERIRNPDLSTPPSPSKGPSYREEKAKARFAKQIRKLQKEARTDLENCRRIAKRKINSEKQKRSADNPLTKLGIQEESLKSEEGLSTLNLATLQVVVNNNHSQIQAFNEELVQLLLEKDELSIEQEGQLLDIEDLTLNVQGI</sequence>